<gene>
    <name evidence="8" type="ORF">OJAV_G00095030</name>
</gene>
<organism evidence="8 9">
    <name type="scientific">Oryzias javanicus</name>
    <name type="common">Javanese ricefish</name>
    <name type="synonym">Aplocheilus javanicus</name>
    <dbReference type="NCBI Taxonomy" id="123683"/>
    <lineage>
        <taxon>Eukaryota</taxon>
        <taxon>Metazoa</taxon>
        <taxon>Chordata</taxon>
        <taxon>Craniata</taxon>
        <taxon>Vertebrata</taxon>
        <taxon>Euteleostomi</taxon>
        <taxon>Actinopterygii</taxon>
        <taxon>Neopterygii</taxon>
        <taxon>Teleostei</taxon>
        <taxon>Neoteleostei</taxon>
        <taxon>Acanthomorphata</taxon>
        <taxon>Ovalentaria</taxon>
        <taxon>Atherinomorphae</taxon>
        <taxon>Beloniformes</taxon>
        <taxon>Adrianichthyidae</taxon>
        <taxon>Oryziinae</taxon>
        <taxon>Oryzias</taxon>
    </lineage>
</organism>
<reference evidence="8 9" key="1">
    <citation type="submission" date="2018-11" db="EMBL/GenBank/DDBJ databases">
        <authorList>
            <person name="Lopez-Roques C."/>
            <person name="Donnadieu C."/>
            <person name="Bouchez O."/>
            <person name="Klopp C."/>
            <person name="Cabau C."/>
            <person name="Zahm M."/>
        </authorList>
    </citation>
    <scope>NUCLEOTIDE SEQUENCE [LARGE SCALE GENOMIC DNA]</scope>
    <source>
        <strain evidence="8">RS831</strain>
        <tissue evidence="8">Whole body</tissue>
    </source>
</reference>
<sequence>MTFSGAQINVQKTKSSILEMVDALCTDTLTVDKPGAKKFFLSHGSLLLSTTMTQLNCVVLLQSEIPDEEEEESYGEENSLCYCKVQTNSGVQLCVSRGDICSFSVDAVVNAANEDLQHIGGLALALLKAAGPELQKLSDDHVAKNGKLRPGDAIITDGCNLSCKYVIHAVGPRFSDSNKKTSESRLKSAVKESLRQAESVNCSSIALPAISSGIFGFPVQLCAETIAQAVREFCDSPQGPRSLTEIHLVDNKEDTIKVMATAVSKEFSDLGPVVTIPQQRSNKDSKPSGSKLQSGGSQGELSRGLPSAERGAEGGQLGPHRVDRRDQSPKQQHQHWRQRGAEQVTANGLKIVLHHGNIEDQSTDVIVNTVADDLNLSQGAVSSAILKAAGPRLQRAVHSESGGPFSRVVVTDGFDLNCKKVYHAICPSWDSRGGSAMKELVSIIHYCLEEAEESRMVSLSFPALGTGNLGFPKDLVAKVLLTEIHSFSCRSRPRYLKEAVIVLHPSDRQTVECFTREFHGNAGPTNTQAMSAGFGSSALQEKLPHSKHSSSSSSFSVVSSPSLGVYHMKLGPLTLEVSSGDITRESCDVIVNSSNSTFNLYAGVSKAILDCAGAEVQRECAQIVKFSPTKR</sequence>
<dbReference type="AlphaFoldDB" id="A0A3S2UDV8"/>
<evidence type="ECO:0000256" key="5">
    <source>
        <dbReference type="ARBA" id="ARBA00023242"/>
    </source>
</evidence>
<dbReference type="GO" id="GO:0005634">
    <property type="term" value="C:nucleus"/>
    <property type="evidence" value="ECO:0007669"/>
    <property type="project" value="UniProtKB-SubCell"/>
</dbReference>
<dbReference type="EMBL" id="CM012445">
    <property type="protein sequence ID" value="RVE68798.1"/>
    <property type="molecule type" value="Genomic_DNA"/>
</dbReference>
<evidence type="ECO:0000259" key="7">
    <source>
        <dbReference type="PROSITE" id="PS51154"/>
    </source>
</evidence>
<dbReference type="InterPro" id="IPR002589">
    <property type="entry name" value="Macro_dom"/>
</dbReference>
<dbReference type="Proteomes" id="UP000283210">
    <property type="component" value="Chromosome 9"/>
</dbReference>
<evidence type="ECO:0000256" key="2">
    <source>
        <dbReference type="ARBA" id="ARBA00022676"/>
    </source>
</evidence>
<dbReference type="CDD" id="cd02907">
    <property type="entry name" value="Macro_Af1521_BAL-like"/>
    <property type="match status" value="1"/>
</dbReference>
<evidence type="ECO:0000256" key="1">
    <source>
        <dbReference type="ARBA" id="ARBA00004123"/>
    </source>
</evidence>
<dbReference type="OrthoDB" id="8947534at2759"/>
<accession>A0A3S2UDV8</accession>
<dbReference type="PROSITE" id="PS51154">
    <property type="entry name" value="MACRO"/>
    <property type="match status" value="3"/>
</dbReference>
<dbReference type="GO" id="GO:0003714">
    <property type="term" value="F:transcription corepressor activity"/>
    <property type="evidence" value="ECO:0007669"/>
    <property type="project" value="TreeGrafter"/>
</dbReference>
<evidence type="ECO:0000313" key="8">
    <source>
        <dbReference type="EMBL" id="RVE68798.1"/>
    </source>
</evidence>
<dbReference type="InterPro" id="IPR043472">
    <property type="entry name" value="Macro_dom-like"/>
</dbReference>
<dbReference type="Gene3D" id="3.40.220.10">
    <property type="entry name" value="Leucine Aminopeptidase, subunit E, domain 1"/>
    <property type="match status" value="3"/>
</dbReference>
<evidence type="ECO:0000256" key="3">
    <source>
        <dbReference type="ARBA" id="ARBA00022679"/>
    </source>
</evidence>
<dbReference type="PANTHER" id="PTHR14453:SF70">
    <property type="entry name" value="PROTEIN MONO-ADP-RIBOSYLTRANSFERASE PARP9"/>
    <property type="match status" value="1"/>
</dbReference>
<proteinExistence type="predicted"/>
<evidence type="ECO:0000256" key="6">
    <source>
        <dbReference type="SAM" id="MobiDB-lite"/>
    </source>
</evidence>
<dbReference type="GO" id="GO:1990404">
    <property type="term" value="F:NAD+-protein mono-ADP-ribosyltransferase activity"/>
    <property type="evidence" value="ECO:0007669"/>
    <property type="project" value="TreeGrafter"/>
</dbReference>
<feature type="domain" description="Macro" evidence="7">
    <location>
        <begin position="80"/>
        <end position="267"/>
    </location>
</feature>
<feature type="domain" description="Macro" evidence="7">
    <location>
        <begin position="562"/>
        <end position="631"/>
    </location>
</feature>
<keyword evidence="3" id="KW-0808">Transferase</keyword>
<dbReference type="GO" id="GO:0003950">
    <property type="term" value="F:NAD+ poly-ADP-ribosyltransferase activity"/>
    <property type="evidence" value="ECO:0007669"/>
    <property type="project" value="TreeGrafter"/>
</dbReference>
<dbReference type="SUPFAM" id="SSF52949">
    <property type="entry name" value="Macro domain-like"/>
    <property type="match status" value="3"/>
</dbReference>
<dbReference type="PANTHER" id="PTHR14453">
    <property type="entry name" value="PARP/ZINC FINGER CCCH TYPE DOMAIN CONTAINING PROTEIN"/>
    <property type="match status" value="1"/>
</dbReference>
<keyword evidence="9" id="KW-1185">Reference proteome</keyword>
<comment type="subcellular location">
    <subcellularLocation>
        <location evidence="1">Nucleus</location>
    </subcellularLocation>
</comment>
<evidence type="ECO:0000313" key="9">
    <source>
        <dbReference type="Proteomes" id="UP000283210"/>
    </source>
</evidence>
<feature type="region of interest" description="Disordered" evidence="6">
    <location>
        <begin position="273"/>
        <end position="341"/>
    </location>
</feature>
<dbReference type="GO" id="GO:0010629">
    <property type="term" value="P:negative regulation of gene expression"/>
    <property type="evidence" value="ECO:0007669"/>
    <property type="project" value="TreeGrafter"/>
</dbReference>
<reference evidence="8 9" key="2">
    <citation type="submission" date="2019-01" db="EMBL/GenBank/DDBJ databases">
        <title>A chromosome length genome reference of the Java medaka (oryzias javanicus).</title>
        <authorList>
            <person name="Herpin A."/>
            <person name="Takehana Y."/>
            <person name="Naruse K."/>
            <person name="Ansai S."/>
            <person name="Kawaguchi M."/>
        </authorList>
    </citation>
    <scope>NUCLEOTIDE SEQUENCE [LARGE SCALE GENOMIC DNA]</scope>
    <source>
        <strain evidence="8">RS831</strain>
        <tissue evidence="8">Whole body</tissue>
    </source>
</reference>
<dbReference type="GO" id="GO:0005737">
    <property type="term" value="C:cytoplasm"/>
    <property type="evidence" value="ECO:0007669"/>
    <property type="project" value="TreeGrafter"/>
</dbReference>
<keyword evidence="5" id="KW-0539">Nucleus</keyword>
<dbReference type="GO" id="GO:0044389">
    <property type="term" value="F:ubiquitin-like protein ligase binding"/>
    <property type="evidence" value="ECO:0007669"/>
    <property type="project" value="TreeGrafter"/>
</dbReference>
<evidence type="ECO:0000256" key="4">
    <source>
        <dbReference type="ARBA" id="ARBA00023027"/>
    </source>
</evidence>
<name>A0A3S2UDV8_ORYJA</name>
<protein>
    <recommendedName>
        <fullName evidence="7">Macro domain-containing protein</fullName>
    </recommendedName>
</protein>
<feature type="domain" description="Macro" evidence="7">
    <location>
        <begin position="338"/>
        <end position="522"/>
    </location>
</feature>
<feature type="compositionally biased region" description="Low complexity" evidence="6">
    <location>
        <begin position="288"/>
        <end position="305"/>
    </location>
</feature>
<dbReference type="GO" id="GO:0060335">
    <property type="term" value="P:positive regulation of type II interferon-mediated signaling pathway"/>
    <property type="evidence" value="ECO:0007669"/>
    <property type="project" value="TreeGrafter"/>
</dbReference>
<dbReference type="Pfam" id="PF01661">
    <property type="entry name" value="Macro"/>
    <property type="match status" value="2"/>
</dbReference>
<dbReference type="GO" id="GO:0070212">
    <property type="term" value="P:protein poly-ADP-ribosylation"/>
    <property type="evidence" value="ECO:0007669"/>
    <property type="project" value="TreeGrafter"/>
</dbReference>
<dbReference type="InterPro" id="IPR052056">
    <property type="entry name" value="Mono-ARTD/PARP"/>
</dbReference>
<keyword evidence="4" id="KW-0520">NAD</keyword>
<keyword evidence="2" id="KW-0328">Glycosyltransferase</keyword>
<dbReference type="SMART" id="SM00506">
    <property type="entry name" value="A1pp"/>
    <property type="match status" value="2"/>
</dbReference>